<protein>
    <submittedName>
        <fullName evidence="1">Uncharacterized protein</fullName>
    </submittedName>
</protein>
<evidence type="ECO:0000313" key="1">
    <source>
        <dbReference type="EMBL" id="PWK27161.1"/>
    </source>
</evidence>
<reference evidence="1 2" key="1">
    <citation type="submission" date="2018-05" db="EMBL/GenBank/DDBJ databases">
        <title>Genomic Encyclopedia of Archaeal and Bacterial Type Strains, Phase II (KMG-II): from individual species to whole genera.</title>
        <authorList>
            <person name="Goeker M."/>
        </authorList>
    </citation>
    <scope>NUCLEOTIDE SEQUENCE [LARGE SCALE GENOMIC DNA]</scope>
    <source>
        <strain evidence="1 2">DSM 22214</strain>
    </source>
</reference>
<dbReference type="RefSeq" id="WP_109742725.1">
    <property type="nucleotide sequence ID" value="NZ_QGGO01000008.1"/>
</dbReference>
<evidence type="ECO:0000313" key="2">
    <source>
        <dbReference type="Proteomes" id="UP000245489"/>
    </source>
</evidence>
<proteinExistence type="predicted"/>
<keyword evidence="2" id="KW-1185">Reference proteome</keyword>
<dbReference type="OrthoDB" id="1287238at2"/>
<gene>
    <name evidence="1" type="ORF">LV89_01976</name>
</gene>
<dbReference type="Proteomes" id="UP000245489">
    <property type="component" value="Unassembled WGS sequence"/>
</dbReference>
<name>A0A316EB39_9BACT</name>
<dbReference type="AlphaFoldDB" id="A0A316EB39"/>
<accession>A0A316EB39</accession>
<organism evidence="1 2">
    <name type="scientific">Arcicella aurantiaca</name>
    <dbReference type="NCBI Taxonomy" id="591202"/>
    <lineage>
        <taxon>Bacteria</taxon>
        <taxon>Pseudomonadati</taxon>
        <taxon>Bacteroidota</taxon>
        <taxon>Cytophagia</taxon>
        <taxon>Cytophagales</taxon>
        <taxon>Flectobacillaceae</taxon>
        <taxon>Arcicella</taxon>
    </lineage>
</organism>
<sequence length="626" mass="71113">MYLHFIDLNFQVYLTDVEIEHTLSSPVFNPLSGDWSYPFTFASSPTILAKLDYPNLVNVNRVATISYKVLLFEVSLQLFEGVLALDYADENIITATLTVTPGNIAQAFWQKSLNKFDIGKDVIPTQNLNATLYKVDGNSSVGVVYDNSLGRNLTVGITMLECIKRIFRPTTLQIYKGTVLLSEKQTAQLGVTPTDTSNIPLFVEFLAAYNTTQQNNEVLFSNKQFLAVSTGISTDTFTVKFSFRDGNAGITQTATFILNPSTVSTITDYLDNSLKATWTKPYQLPEIDNTKHYSEDVFNGTINKTDAGKILRNANVITEKTKYSLVPMLYLEFVLRKIFSLVGYTVVGDFLQNVDVKKILIFNLYTLDKMLDGLKYPVNIYNNTITYANHLPDVKFGDYLQYLIDQFGLVLHFNLFVKTVELSRFNTNILKVDYLDLTGRSSYTRKIQYRKAKKQQLKWNISGDALAKENTAPYNPIPSDAVVEANKDDFEDLPLQIPGLTKNANRPQIEAQSISPLFAQDKNTSPLRFLFWDENKGKIETNTLSFDLEKATGIYKTFNKAKQDFNDNTLYFEISAKLTLQELVEFSFLRKILAYDVFWLASSISVKIRSDINKYVVELKLRRYIG</sequence>
<comment type="caution">
    <text evidence="1">The sequence shown here is derived from an EMBL/GenBank/DDBJ whole genome shotgun (WGS) entry which is preliminary data.</text>
</comment>
<dbReference type="EMBL" id="QGGO01000008">
    <property type="protein sequence ID" value="PWK27161.1"/>
    <property type="molecule type" value="Genomic_DNA"/>
</dbReference>